<comment type="catalytic activity">
    <reaction evidence="12">
        <text>holo-[ACP] + malonyl-CoA = malonyl-[ACP] + CoA</text>
        <dbReference type="Rhea" id="RHEA:41792"/>
        <dbReference type="Rhea" id="RHEA-COMP:9623"/>
        <dbReference type="Rhea" id="RHEA-COMP:9685"/>
        <dbReference type="ChEBI" id="CHEBI:57287"/>
        <dbReference type="ChEBI" id="CHEBI:57384"/>
        <dbReference type="ChEBI" id="CHEBI:64479"/>
        <dbReference type="ChEBI" id="CHEBI:78449"/>
        <dbReference type="EC" id="2.3.1.39"/>
    </reaction>
    <physiologicalReaction direction="left-to-right" evidence="12">
        <dbReference type="Rhea" id="RHEA:41793"/>
    </physiologicalReaction>
</comment>
<dbReference type="InterPro" id="IPR014043">
    <property type="entry name" value="Acyl_transferase_dom"/>
</dbReference>
<dbReference type="Gene3D" id="3.10.129.110">
    <property type="entry name" value="Polyketide synthase dehydratase"/>
    <property type="match status" value="1"/>
</dbReference>
<dbReference type="Gene3D" id="3.40.47.10">
    <property type="match status" value="2"/>
</dbReference>
<keyword evidence="10" id="KW-0275">Fatty acid biosynthesis</keyword>
<evidence type="ECO:0000256" key="12">
    <source>
        <dbReference type="ARBA" id="ARBA00048404"/>
    </source>
</evidence>
<keyword evidence="9" id="KW-0443">Lipid metabolism</keyword>
<dbReference type="GO" id="GO:0006633">
    <property type="term" value="P:fatty acid biosynthetic process"/>
    <property type="evidence" value="ECO:0007669"/>
    <property type="project" value="UniProtKB-UniPathway"/>
</dbReference>
<dbReference type="InterPro" id="IPR032821">
    <property type="entry name" value="PKS_assoc"/>
</dbReference>
<keyword evidence="6" id="KW-0276">Fatty acid metabolism</keyword>
<dbReference type="PROSITE" id="PS00606">
    <property type="entry name" value="KS3_1"/>
    <property type="match status" value="1"/>
</dbReference>
<feature type="coiled-coil region" evidence="13">
    <location>
        <begin position="474"/>
        <end position="508"/>
    </location>
</feature>
<dbReference type="Gene3D" id="3.30.70.3290">
    <property type="match status" value="1"/>
</dbReference>
<dbReference type="UniPathway" id="UPA00094"/>
<feature type="coiled-coil region" evidence="13">
    <location>
        <begin position="32"/>
        <end position="198"/>
    </location>
</feature>
<evidence type="ECO:0000256" key="8">
    <source>
        <dbReference type="ARBA" id="ARBA00023002"/>
    </source>
</evidence>
<dbReference type="Pfam" id="PF00698">
    <property type="entry name" value="Acyl_transf_1"/>
    <property type="match status" value="1"/>
</dbReference>
<sequence length="1801" mass="202017">MSTFCVYRFASQDATCFSAPLFSICFLTMQEAVDLEAQLACKEREWKELQTLRIRQLETALNEATSELSTQRERFLRLRDDFKYNLRVLEERDRELERYDALAARAQTEESARREEVSELRIEIAKLQDALEEQRKATEDVEVQYQKRGVEHRVKLEKVQSMMESEIQKLRGENETLRRDLQRKIRESDGELALQKQEMVADFDSEMRKREHEFHLKLDEMNSVVLSHELKEKLLSKELEVHAKAHSQATEALQASEELYQQAQKEIQRRDWDLKNTTAMKDSRIKELEVKLKQMEKICKKEQEAYNRKHAELERRSREKEDALGLMREAHAREHQEERGKTSELQAQLDRMILEQERREKGHMDDLQHRDQQIQELRVQLETTRSGWDTYITQVSKENVAKDTELLSAGEREAKVRAELERCKEDIERYKQQVSSGLQREQALEQKRVQLELDWERRCEEVRSEHYLRSEELIQSLTQARDQITAELKEKERELQETVTLLKSVTIERDQALHGTKPALTGNQASAVDSSSFPSEEIRRLQQQNSTLRAVVTEMRKEMENLSQHMPIAQNPTTNPELSTAGATDYSQALEKEIQELKAKCRDLEERLEESSKTLNTTSIPALAFPVSPDNAYLQNHIRSLNETIVPRHSKVILKPSDPEHGLMEKDASQSEHGLQAKSRLSTLEQLQYQLTTQELQYAQRDQYKKMPIIVRPQFSESERSEKRKTANPWGPAIRVQDVWKMLDRGLSSSAFSTSDSEDKGLYGLPRRNGKLKEIDRFDAAFFGVHPKQAHTMDPQLRLMLEISYEAIVDGGINPVSMRGSKTGVYIGVSGSEAGEAFSKDPEELLGYSMTGCQRAMFANRLSYFFDFSGPSTAIDTACSSSLLALENAFNAIRHGQCDAALVGGVNLLLKPNTSVQFMKLGMLSPEGTCKSFDASGVTFPSGEMQQRLVRSLYEEANISPEQVEYVEAHGTGTKVGDPQEVNGIVSVFCQSQRDPLLIGSTKSNMGHPEPASGLAALAKVVLSLEHGVWAPNIHFHDPNPDIPALTDGRVRVVSEPIPVRGGIVGINSFGFGGSNVHVILRPHGSKSLAQAAEPSVPRLLQASGRTEEVVTSLLKNAQQYKDNPSYLSLLNDVSGVPTASMPYRGYALIGAQGELTEVQQNQPTPRPLWFVCSGMGTQWAGMGRTLMQLPEFRESIQRSDVALKDTGLCVSRLLMDADESTFEDTVHAFVGLAAIQVAQIDMLQKMGLRPDGIVGHSVGELACGYADGSLSHSEAILAAYWRGRCIKEANLPPGGMAAVGLTWEECKAQCPQGVVPACHNAEDTVTISGPQDSVSKFVAQLKESGVFAKEVRSAGVAFHSYYMASLAPALLSALQKVIKNPRPRSPRWISTSIPQADWESPLALYSSAEYHVNNLVSPVLFQEGLSFVPDNAVVVEIAPHALLQAILKRSLKPTCSILPLMKRGHANNLEFFLSHVGKIYMNGINVDSNKLYPAVEYPVPSGTPLISPQIQWDHSQVWDVPKVEDFPAGSGGSTSATVYNIDMNPESPDYYMIGHCIDGRVLYPATGYLVLAWRTLMRSLGSVQLEVRLMPATNRFEVSENGNLAVSGKVSVLEDAGLDAFHAVLNKPMTVDKEDPKLLLKSGDIYKELRLRGYDYGKTFQGILESNNAGDHGKLHWTGNWVTFLDTMLQMIVVGLPGRSLRLPTRIRSVCVDPKLHEERVNEYSDDQKAVDVHVDRCLDSITAGGVQICGLHATVAPRRQQQQAPPTLEEFAFVPYVESDCLRTNEKLGDQLRHCKGMV</sequence>
<dbReference type="EMBL" id="QBIY01013471">
    <property type="protein sequence ID" value="RXN03710.1"/>
    <property type="molecule type" value="Genomic_DNA"/>
</dbReference>
<dbReference type="SMART" id="SM00825">
    <property type="entry name" value="PKS_KS"/>
    <property type="match status" value="1"/>
</dbReference>
<dbReference type="PROSITE" id="PS52004">
    <property type="entry name" value="KS3_2"/>
    <property type="match status" value="1"/>
</dbReference>
<dbReference type="SUPFAM" id="SSF52151">
    <property type="entry name" value="FabD/lysophospholipase-like"/>
    <property type="match status" value="1"/>
</dbReference>
<evidence type="ECO:0000313" key="16">
    <source>
        <dbReference type="Proteomes" id="UP000290572"/>
    </source>
</evidence>
<keyword evidence="2" id="KW-0596">Phosphopantetheine</keyword>
<feature type="coiled-coil region" evidence="13">
    <location>
        <begin position="587"/>
        <end position="614"/>
    </location>
</feature>
<name>A0A498L5T5_LABRO</name>
<dbReference type="InterPro" id="IPR016036">
    <property type="entry name" value="Malonyl_transacylase_ACP-bd"/>
</dbReference>
<comment type="caution">
    <text evidence="15">The sequence shown here is derived from an EMBL/GenBank/DDBJ whole genome shotgun (WGS) entry which is preliminary data.</text>
</comment>
<evidence type="ECO:0000256" key="6">
    <source>
        <dbReference type="ARBA" id="ARBA00022832"/>
    </source>
</evidence>
<keyword evidence="7" id="KW-0521">NADP</keyword>
<evidence type="ECO:0000313" key="15">
    <source>
        <dbReference type="EMBL" id="RXN03710.1"/>
    </source>
</evidence>
<dbReference type="GO" id="GO:0004312">
    <property type="term" value="F:fatty acid synthase activity"/>
    <property type="evidence" value="ECO:0007669"/>
    <property type="project" value="TreeGrafter"/>
</dbReference>
<dbReference type="CDD" id="cd00833">
    <property type="entry name" value="PKS"/>
    <property type="match status" value="1"/>
</dbReference>
<dbReference type="GO" id="GO:0004315">
    <property type="term" value="F:3-oxoacyl-[acyl-carrier-protein] synthase activity"/>
    <property type="evidence" value="ECO:0007669"/>
    <property type="project" value="InterPro"/>
</dbReference>
<feature type="domain" description="Ketosynthase family 3 (KS3)" evidence="14">
    <location>
        <begin position="718"/>
        <end position="1083"/>
    </location>
</feature>
<evidence type="ECO:0000256" key="2">
    <source>
        <dbReference type="ARBA" id="ARBA00022450"/>
    </source>
</evidence>
<keyword evidence="3" id="KW-0444">Lipid biosynthesis</keyword>
<dbReference type="GO" id="GO:0005737">
    <property type="term" value="C:cytoplasm"/>
    <property type="evidence" value="ECO:0007669"/>
    <property type="project" value="TreeGrafter"/>
</dbReference>
<evidence type="ECO:0000256" key="7">
    <source>
        <dbReference type="ARBA" id="ARBA00022857"/>
    </source>
</evidence>
<dbReference type="InterPro" id="IPR016035">
    <property type="entry name" value="Acyl_Trfase/lysoPLipase"/>
</dbReference>
<organism evidence="15 16">
    <name type="scientific">Labeo rohita</name>
    <name type="common">Indian major carp</name>
    <name type="synonym">Cyprinus rohita</name>
    <dbReference type="NCBI Taxonomy" id="84645"/>
    <lineage>
        <taxon>Eukaryota</taxon>
        <taxon>Metazoa</taxon>
        <taxon>Chordata</taxon>
        <taxon>Craniata</taxon>
        <taxon>Vertebrata</taxon>
        <taxon>Euteleostomi</taxon>
        <taxon>Actinopterygii</taxon>
        <taxon>Neopterygii</taxon>
        <taxon>Teleostei</taxon>
        <taxon>Ostariophysi</taxon>
        <taxon>Cypriniformes</taxon>
        <taxon>Cyprinidae</taxon>
        <taxon>Labeoninae</taxon>
        <taxon>Labeonini</taxon>
        <taxon>Labeo</taxon>
    </lineage>
</organism>
<evidence type="ECO:0000256" key="4">
    <source>
        <dbReference type="ARBA" id="ARBA00022553"/>
    </source>
</evidence>
<evidence type="ECO:0000256" key="13">
    <source>
        <dbReference type="SAM" id="Coils"/>
    </source>
</evidence>
<dbReference type="GO" id="GO:0004314">
    <property type="term" value="F:[acyl-carrier-protein] S-malonyltransferase activity"/>
    <property type="evidence" value="ECO:0007669"/>
    <property type="project" value="UniProtKB-EC"/>
</dbReference>
<dbReference type="InterPro" id="IPR018201">
    <property type="entry name" value="Ketoacyl_synth_AS"/>
</dbReference>
<keyword evidence="8" id="KW-0560">Oxidoreductase</keyword>
<dbReference type="Pfam" id="PF16197">
    <property type="entry name" value="KAsynt_C_assoc"/>
    <property type="match status" value="1"/>
</dbReference>
<reference evidence="15 16" key="1">
    <citation type="submission" date="2018-03" db="EMBL/GenBank/DDBJ databases">
        <title>Draft genome sequence of Rohu Carp (Labeo rohita).</title>
        <authorList>
            <person name="Das P."/>
            <person name="Kushwaha B."/>
            <person name="Joshi C.G."/>
            <person name="Kumar D."/>
            <person name="Nagpure N.S."/>
            <person name="Sahoo L."/>
            <person name="Das S.P."/>
            <person name="Bit A."/>
            <person name="Patnaik S."/>
            <person name="Meher P.K."/>
            <person name="Jayasankar P."/>
            <person name="Koringa P.G."/>
            <person name="Patel N.V."/>
            <person name="Hinsu A.T."/>
            <person name="Kumar R."/>
            <person name="Pandey M."/>
            <person name="Agarwal S."/>
            <person name="Srivastava S."/>
            <person name="Singh M."/>
            <person name="Iquebal M.A."/>
            <person name="Jaiswal S."/>
            <person name="Angadi U.B."/>
            <person name="Kumar N."/>
            <person name="Raza M."/>
            <person name="Shah T.M."/>
            <person name="Rai A."/>
            <person name="Jena J.K."/>
        </authorList>
    </citation>
    <scope>NUCLEOTIDE SEQUENCE [LARGE SCALE GENOMIC DNA]</scope>
    <source>
        <strain evidence="15">DASCIFA01</strain>
        <tissue evidence="15">Testis</tissue>
    </source>
</reference>
<evidence type="ECO:0000256" key="5">
    <source>
        <dbReference type="ARBA" id="ARBA00022679"/>
    </source>
</evidence>
<accession>A0A498L5T5</accession>
<dbReference type="InterPro" id="IPR020841">
    <property type="entry name" value="PKS_Beta-ketoAc_synthase_dom"/>
</dbReference>
<proteinExistence type="predicted"/>
<dbReference type="Gene3D" id="3.40.366.10">
    <property type="entry name" value="Malonyl-Coenzyme A Acyl Carrier Protein, domain 2"/>
    <property type="match status" value="1"/>
</dbReference>
<feature type="coiled-coil region" evidence="13">
    <location>
        <begin position="413"/>
        <end position="447"/>
    </location>
</feature>
<evidence type="ECO:0000256" key="11">
    <source>
        <dbReference type="ARBA" id="ARBA00023268"/>
    </source>
</evidence>
<dbReference type="Pfam" id="PF00109">
    <property type="entry name" value="ketoacyl-synt"/>
    <property type="match status" value="1"/>
</dbReference>
<feature type="coiled-coil region" evidence="13">
    <location>
        <begin position="246"/>
        <end position="323"/>
    </location>
</feature>
<dbReference type="InterPro" id="IPR014030">
    <property type="entry name" value="Ketoacyl_synth_N"/>
</dbReference>
<dbReference type="PANTHER" id="PTHR43775">
    <property type="entry name" value="FATTY ACID SYNTHASE"/>
    <property type="match status" value="1"/>
</dbReference>
<keyword evidence="5" id="KW-0808">Transferase</keyword>
<dbReference type="STRING" id="84645.A0A498L5T5"/>
<dbReference type="Proteomes" id="UP000290572">
    <property type="component" value="Unassembled WGS sequence"/>
</dbReference>
<evidence type="ECO:0000256" key="9">
    <source>
        <dbReference type="ARBA" id="ARBA00023098"/>
    </source>
</evidence>
<keyword evidence="16" id="KW-1185">Reference proteome</keyword>
<dbReference type="SMART" id="SM00827">
    <property type="entry name" value="PKS_AT"/>
    <property type="match status" value="1"/>
</dbReference>
<dbReference type="FunFam" id="3.40.366.10:FF:000005">
    <property type="entry name" value="Fatty acid synthase"/>
    <property type="match status" value="1"/>
</dbReference>
<protein>
    <submittedName>
        <fullName evidence="15">Fatty acid synthase</fullName>
    </submittedName>
</protein>
<dbReference type="SUPFAM" id="SSF53901">
    <property type="entry name" value="Thiolase-like"/>
    <property type="match status" value="1"/>
</dbReference>
<dbReference type="SUPFAM" id="SSF55048">
    <property type="entry name" value="Probable ACP-binding domain of malonyl-CoA ACP transacylase"/>
    <property type="match status" value="1"/>
</dbReference>
<dbReference type="PANTHER" id="PTHR43775:SF7">
    <property type="entry name" value="FATTY ACID SYNTHASE"/>
    <property type="match status" value="1"/>
</dbReference>
<keyword evidence="13" id="KW-0175">Coiled coil</keyword>
<evidence type="ECO:0000256" key="10">
    <source>
        <dbReference type="ARBA" id="ARBA00023160"/>
    </source>
</evidence>
<dbReference type="InterPro" id="IPR050091">
    <property type="entry name" value="PKS_NRPS_Biosynth_Enz"/>
</dbReference>
<dbReference type="InterPro" id="IPR042104">
    <property type="entry name" value="PKS_dehydratase_sf"/>
</dbReference>
<gene>
    <name evidence="15" type="ORF">ROHU_013296</name>
</gene>
<dbReference type="InterPro" id="IPR001227">
    <property type="entry name" value="Ac_transferase_dom_sf"/>
</dbReference>
<dbReference type="GO" id="GO:0016491">
    <property type="term" value="F:oxidoreductase activity"/>
    <property type="evidence" value="ECO:0007669"/>
    <property type="project" value="UniProtKB-KW"/>
</dbReference>
<comment type="pathway">
    <text evidence="1">Lipid metabolism; fatty acid biosynthesis.</text>
</comment>
<dbReference type="InterPro" id="IPR016039">
    <property type="entry name" value="Thiolase-like"/>
</dbReference>
<evidence type="ECO:0000256" key="1">
    <source>
        <dbReference type="ARBA" id="ARBA00005194"/>
    </source>
</evidence>
<keyword evidence="11" id="KW-0511">Multifunctional enzyme</keyword>
<keyword evidence="4" id="KW-0597">Phosphoprotein</keyword>
<evidence type="ECO:0000256" key="3">
    <source>
        <dbReference type="ARBA" id="ARBA00022516"/>
    </source>
</evidence>
<evidence type="ECO:0000259" key="14">
    <source>
        <dbReference type="PROSITE" id="PS52004"/>
    </source>
</evidence>